<dbReference type="Gene3D" id="3.40.50.150">
    <property type="entry name" value="Vaccinia Virus protein VP39"/>
    <property type="match status" value="1"/>
</dbReference>
<protein>
    <submittedName>
        <fullName evidence="2">Methyltransferase domain protein</fullName>
    </submittedName>
</protein>
<dbReference type="InterPro" id="IPR013216">
    <property type="entry name" value="Methyltransf_11"/>
</dbReference>
<dbReference type="CDD" id="cd02440">
    <property type="entry name" value="AdoMet_MTases"/>
    <property type="match status" value="1"/>
</dbReference>
<keyword evidence="2" id="KW-0489">Methyltransferase</keyword>
<dbReference type="AlphaFoldDB" id="A0A518BC88"/>
<evidence type="ECO:0000259" key="1">
    <source>
        <dbReference type="Pfam" id="PF08241"/>
    </source>
</evidence>
<name>A0A518BC88_9BACT</name>
<evidence type="ECO:0000313" key="3">
    <source>
        <dbReference type="Proteomes" id="UP000317093"/>
    </source>
</evidence>
<sequence>MHASAQMSARLDRLAFDSPEYKKAFGTFLKSTDQKKKAIAWLRGQLASMPEREVFLDVGAGSGVITGALAEMFRTTIALEPNRDLRRELERNCPNASVLRETIGGAPLGPAIADFVLCCHVFYYIDRADRLPILRRLLGWVRPGGMLVVVLQSPRSQCSNFLRSFGGSPEDVSELRDSLRREAEINFESTLTTRESHIDAASFEDACAIAQVVLSYGIPDHLEMPTLDELRTLLDENFRQPGGGYRISCNQDFLCLRPR</sequence>
<dbReference type="InterPro" id="IPR029063">
    <property type="entry name" value="SAM-dependent_MTases_sf"/>
</dbReference>
<evidence type="ECO:0000313" key="2">
    <source>
        <dbReference type="EMBL" id="QDU64602.1"/>
    </source>
</evidence>
<dbReference type="Pfam" id="PF08241">
    <property type="entry name" value="Methyltransf_11"/>
    <property type="match status" value="1"/>
</dbReference>
<dbReference type="GO" id="GO:0032259">
    <property type="term" value="P:methylation"/>
    <property type="evidence" value="ECO:0007669"/>
    <property type="project" value="UniProtKB-KW"/>
</dbReference>
<dbReference type="OrthoDB" id="268801at2"/>
<feature type="domain" description="Methyltransferase type 11" evidence="1">
    <location>
        <begin position="56"/>
        <end position="149"/>
    </location>
</feature>
<dbReference type="KEGG" id="knv:Pan216_54920"/>
<dbReference type="GO" id="GO:0008757">
    <property type="term" value="F:S-adenosylmethionine-dependent methyltransferase activity"/>
    <property type="evidence" value="ECO:0007669"/>
    <property type="project" value="InterPro"/>
</dbReference>
<keyword evidence="3" id="KW-1185">Reference proteome</keyword>
<accession>A0A518BC88</accession>
<dbReference type="SUPFAM" id="SSF53335">
    <property type="entry name" value="S-adenosyl-L-methionine-dependent methyltransferases"/>
    <property type="match status" value="1"/>
</dbReference>
<reference evidence="2 3" key="1">
    <citation type="submission" date="2019-02" db="EMBL/GenBank/DDBJ databases">
        <title>Deep-cultivation of Planctomycetes and their phenomic and genomic characterization uncovers novel biology.</title>
        <authorList>
            <person name="Wiegand S."/>
            <person name="Jogler M."/>
            <person name="Boedeker C."/>
            <person name="Pinto D."/>
            <person name="Vollmers J."/>
            <person name="Rivas-Marin E."/>
            <person name="Kohn T."/>
            <person name="Peeters S.H."/>
            <person name="Heuer A."/>
            <person name="Rast P."/>
            <person name="Oberbeckmann S."/>
            <person name="Bunk B."/>
            <person name="Jeske O."/>
            <person name="Meyerdierks A."/>
            <person name="Storesund J.E."/>
            <person name="Kallscheuer N."/>
            <person name="Luecker S."/>
            <person name="Lage O.M."/>
            <person name="Pohl T."/>
            <person name="Merkel B.J."/>
            <person name="Hornburger P."/>
            <person name="Mueller R.-W."/>
            <person name="Bruemmer F."/>
            <person name="Labrenz M."/>
            <person name="Spormann A.M."/>
            <person name="Op den Camp H."/>
            <person name="Overmann J."/>
            <person name="Amann R."/>
            <person name="Jetten M.S.M."/>
            <person name="Mascher T."/>
            <person name="Medema M.H."/>
            <person name="Devos D.P."/>
            <person name="Kaster A.-K."/>
            <person name="Ovreas L."/>
            <person name="Rohde M."/>
            <person name="Galperin M.Y."/>
            <person name="Jogler C."/>
        </authorList>
    </citation>
    <scope>NUCLEOTIDE SEQUENCE [LARGE SCALE GENOMIC DNA]</scope>
    <source>
        <strain evidence="2 3">Pan216</strain>
    </source>
</reference>
<dbReference type="Proteomes" id="UP000317093">
    <property type="component" value="Chromosome"/>
</dbReference>
<organism evidence="2 3">
    <name type="scientific">Kolteria novifilia</name>
    <dbReference type="NCBI Taxonomy" id="2527975"/>
    <lineage>
        <taxon>Bacteria</taxon>
        <taxon>Pseudomonadati</taxon>
        <taxon>Planctomycetota</taxon>
        <taxon>Planctomycetia</taxon>
        <taxon>Kolteriales</taxon>
        <taxon>Kolteriaceae</taxon>
        <taxon>Kolteria</taxon>
    </lineage>
</organism>
<keyword evidence="2" id="KW-0808">Transferase</keyword>
<gene>
    <name evidence="2" type="ORF">Pan216_54920</name>
</gene>
<dbReference type="EMBL" id="CP036279">
    <property type="protein sequence ID" value="QDU64602.1"/>
    <property type="molecule type" value="Genomic_DNA"/>
</dbReference>
<proteinExistence type="predicted"/>